<dbReference type="RefSeq" id="WP_013485293.1">
    <property type="nucleotide sequence ID" value="NC_014828.1"/>
</dbReference>
<dbReference type="KEGG" id="eha:Ethha_1401"/>
<dbReference type="Proteomes" id="UP000001551">
    <property type="component" value="Chromosome"/>
</dbReference>
<proteinExistence type="predicted"/>
<dbReference type="Gene3D" id="3.30.559.10">
    <property type="entry name" value="Chloramphenicol acetyltransferase-like domain"/>
    <property type="match status" value="1"/>
</dbReference>
<accession>E6U6X1</accession>
<dbReference type="Gene3D" id="3.30.559.30">
    <property type="entry name" value="Nonribosomal peptide synthetase, condensation domain"/>
    <property type="match status" value="1"/>
</dbReference>
<evidence type="ECO:0000313" key="1">
    <source>
        <dbReference type="EMBL" id="ADU26938.1"/>
    </source>
</evidence>
<evidence type="ECO:0000313" key="2">
    <source>
        <dbReference type="Proteomes" id="UP000001551"/>
    </source>
</evidence>
<dbReference type="STRING" id="663278.Ethha_1401"/>
<dbReference type="HOGENOM" id="CLU_050810_1_0_9"/>
<dbReference type="InterPro" id="IPR023213">
    <property type="entry name" value="CAT-like_dom_sf"/>
</dbReference>
<keyword evidence="2" id="KW-1185">Reference proteome</keyword>
<evidence type="ECO:0008006" key="3">
    <source>
        <dbReference type="Google" id="ProtNLM"/>
    </source>
</evidence>
<reference evidence="1 2" key="1">
    <citation type="submission" date="2010-12" db="EMBL/GenBank/DDBJ databases">
        <title>Complete sequence of Ethanoligenens harbinense YUAN-3.</title>
        <authorList>
            <person name="Lucas S."/>
            <person name="Copeland A."/>
            <person name="Lapidus A."/>
            <person name="Cheng J.-F."/>
            <person name="Bruce D."/>
            <person name="Goodwin L."/>
            <person name="Pitluck S."/>
            <person name="Chertkov O."/>
            <person name="Misra M."/>
            <person name="Detter J.C."/>
            <person name="Han C."/>
            <person name="Tapia R."/>
            <person name="Land M."/>
            <person name="Hauser L."/>
            <person name="Jeffries C."/>
            <person name="Kyrpides N."/>
            <person name="Ivanova N."/>
            <person name="Mikhailova N."/>
            <person name="Wang A."/>
            <person name="Mouttaki H."/>
            <person name="He Z."/>
            <person name="Zhou J."/>
            <person name="Hemme C.L."/>
            <person name="Woyke T."/>
        </authorList>
    </citation>
    <scope>NUCLEOTIDE SEQUENCE [LARGE SCALE GENOMIC DNA]</scope>
    <source>
        <strain evidence="2">DSM 18485 / JCM 12961 / CGMCC 1.5033 / YUAN-3</strain>
    </source>
</reference>
<sequence>MRQFHHNQRHFQQSASLPRISAQAWDIEQYAECAVQKRHDGQVRCAVYFRGNLKLERLKRAVLLSLHALPQLQGRYIPDDNLPYWQIHDSDISDLFSMVTTNCTDDEVMSFLSDRTDGFRGPQIRFKLVRGQARDTLCIILNRMICDEAGMKEYLYLLGHIYSDLHAASFQAPQPEKLYMQRVLRALPPIARLKAAFRRQPVLNIPAVKQSFPLSGVAEVPFIVTNTLPVSRYQALARFAVYRHVGVDEVLLTAYIRAVYAMLRERPGGPFPVVCQTDLRRFLPWGTGRAACSLSLPLLFVSPAKLPSDFHQTLMLVHNRLSMLHTLSAVIENAKALGYFPFSAKHAQEHLASVSLPHYLFNHIGKIDGSRLVFGDVDINDAYITGPIYNQPNIALHTTVYEDSLTLSCNLTGTRDDWATCKYFLALLIRELPTEP</sequence>
<gene>
    <name evidence="1" type="ordered locus">Ethha_1401</name>
</gene>
<dbReference type="EMBL" id="CP002400">
    <property type="protein sequence ID" value="ADU26938.1"/>
    <property type="molecule type" value="Genomic_DNA"/>
</dbReference>
<dbReference type="eggNOG" id="COG4908">
    <property type="taxonomic scope" value="Bacteria"/>
</dbReference>
<organism evidence="1 2">
    <name type="scientific">Ethanoligenens harbinense (strain DSM 18485 / JCM 12961 / CGMCC 1.5033 / YUAN-3)</name>
    <dbReference type="NCBI Taxonomy" id="663278"/>
    <lineage>
        <taxon>Bacteria</taxon>
        <taxon>Bacillati</taxon>
        <taxon>Bacillota</taxon>
        <taxon>Clostridia</taxon>
        <taxon>Eubacteriales</taxon>
        <taxon>Oscillospiraceae</taxon>
        <taxon>Ethanoligenens</taxon>
    </lineage>
</organism>
<dbReference type="AlphaFoldDB" id="E6U6X1"/>
<protein>
    <recommendedName>
        <fullName evidence="3">Condensation domain-containing protein</fullName>
    </recommendedName>
</protein>
<dbReference type="SUPFAM" id="SSF52777">
    <property type="entry name" value="CoA-dependent acyltransferases"/>
    <property type="match status" value="1"/>
</dbReference>
<name>E6U6X1_ETHHY</name>